<comment type="caution">
    <text evidence="2">The sequence shown here is derived from an EMBL/GenBank/DDBJ whole genome shotgun (WGS) entry which is preliminary data.</text>
</comment>
<feature type="chain" id="PRO_5046419467" description="Lipoprotein" evidence="1">
    <location>
        <begin position="21"/>
        <end position="211"/>
    </location>
</feature>
<sequence>MKIRRGTKVFALTLTGLLMASGCSSQDSRVEESQSPPSAAELMPRLVDEVTDKDQLPEGFEASGTYAVDSQRHLASSGYGEHFVAEGEGGELCLLTLAAPKEQGGDPEIASSTCPPVQHVLDNGILLETTGGESSFDVVSYLLPPDISEQSATEAIRELVPENHSDLRPPVEIISADSAVLLVMTSQTSQQLGEFQLPRANGDSLTLRPIR</sequence>
<dbReference type="Proteomes" id="UP000606115">
    <property type="component" value="Unassembled WGS sequence"/>
</dbReference>
<evidence type="ECO:0008006" key="4">
    <source>
        <dbReference type="Google" id="ProtNLM"/>
    </source>
</evidence>
<evidence type="ECO:0000313" key="3">
    <source>
        <dbReference type="Proteomes" id="UP000606115"/>
    </source>
</evidence>
<accession>A0ABQ2DF88</accession>
<protein>
    <recommendedName>
        <fullName evidence="4">Lipoprotein</fullName>
    </recommendedName>
</protein>
<reference evidence="3" key="1">
    <citation type="journal article" date="2019" name="Int. J. Syst. Evol. Microbiol.">
        <title>The Global Catalogue of Microorganisms (GCM) 10K type strain sequencing project: providing services to taxonomists for standard genome sequencing and annotation.</title>
        <authorList>
            <consortium name="The Broad Institute Genomics Platform"/>
            <consortium name="The Broad Institute Genome Sequencing Center for Infectious Disease"/>
            <person name="Wu L."/>
            <person name="Ma J."/>
        </authorList>
    </citation>
    <scope>NUCLEOTIDE SEQUENCE [LARGE SCALE GENOMIC DNA]</scope>
    <source>
        <strain evidence="3">CGMCC 1.3685</strain>
    </source>
</reference>
<name>A0ABQ2DF88_9MICC</name>
<dbReference type="EMBL" id="BMKX01000002">
    <property type="protein sequence ID" value="GGJ53500.1"/>
    <property type="molecule type" value="Genomic_DNA"/>
</dbReference>
<dbReference type="PROSITE" id="PS51257">
    <property type="entry name" value="PROKAR_LIPOPROTEIN"/>
    <property type="match status" value="1"/>
</dbReference>
<keyword evidence="1" id="KW-0732">Signal</keyword>
<dbReference type="RefSeq" id="WP_188684191.1">
    <property type="nucleotide sequence ID" value="NZ_BMKX01000002.1"/>
</dbReference>
<evidence type="ECO:0000256" key="1">
    <source>
        <dbReference type="SAM" id="SignalP"/>
    </source>
</evidence>
<dbReference type="GeneID" id="303303398"/>
<feature type="signal peptide" evidence="1">
    <location>
        <begin position="1"/>
        <end position="20"/>
    </location>
</feature>
<organism evidence="2 3">
    <name type="scientific">Glutamicibacter ardleyensis</name>
    <dbReference type="NCBI Taxonomy" id="225894"/>
    <lineage>
        <taxon>Bacteria</taxon>
        <taxon>Bacillati</taxon>
        <taxon>Actinomycetota</taxon>
        <taxon>Actinomycetes</taxon>
        <taxon>Micrococcales</taxon>
        <taxon>Micrococcaceae</taxon>
        <taxon>Glutamicibacter</taxon>
    </lineage>
</organism>
<proteinExistence type="predicted"/>
<gene>
    <name evidence="2" type="ORF">GCM10007173_10040</name>
</gene>
<evidence type="ECO:0000313" key="2">
    <source>
        <dbReference type="EMBL" id="GGJ53500.1"/>
    </source>
</evidence>
<keyword evidence="3" id="KW-1185">Reference proteome</keyword>